<dbReference type="Proteomes" id="UP000319894">
    <property type="component" value="Unassembled WGS sequence"/>
</dbReference>
<organism evidence="2 3">
    <name type="scientific">Haloglomus irregulare</name>
    <dbReference type="NCBI Taxonomy" id="2234134"/>
    <lineage>
        <taxon>Archaea</taxon>
        <taxon>Methanobacteriati</taxon>
        <taxon>Methanobacteriota</taxon>
        <taxon>Stenosarchaea group</taxon>
        <taxon>Halobacteria</taxon>
        <taxon>Halobacteriales</taxon>
        <taxon>Natronomonadaceae</taxon>
        <taxon>Haloglomus</taxon>
    </lineage>
</organism>
<dbReference type="AlphaFoldDB" id="A0A554NBD6"/>
<dbReference type="OrthoDB" id="145229at2157"/>
<evidence type="ECO:0008006" key="4">
    <source>
        <dbReference type="Google" id="ProtNLM"/>
    </source>
</evidence>
<dbReference type="EMBL" id="QMDX01000003">
    <property type="protein sequence ID" value="TSD14707.1"/>
    <property type="molecule type" value="Genomic_DNA"/>
</dbReference>
<dbReference type="SUPFAM" id="SSF53649">
    <property type="entry name" value="Alkaline phosphatase-like"/>
    <property type="match status" value="1"/>
</dbReference>
<reference evidence="2 3" key="1">
    <citation type="submission" date="2018-06" db="EMBL/GenBank/DDBJ databases">
        <title>Natronomonas sp. F16-60 a new haloarchaeon isolated from a solar saltern of Isla Cristina, Huelva, Spain.</title>
        <authorList>
            <person name="Duran-Viseras A."/>
            <person name="Sanchez-Porro C."/>
            <person name="Ventosa A."/>
        </authorList>
    </citation>
    <scope>NUCLEOTIDE SEQUENCE [LARGE SCALE GENOMIC DNA]</scope>
    <source>
        <strain evidence="2 3">F16-60</strain>
    </source>
</reference>
<comment type="caution">
    <text evidence="2">The sequence shown here is derived from an EMBL/GenBank/DDBJ whole genome shotgun (WGS) entry which is preliminary data.</text>
</comment>
<evidence type="ECO:0000313" key="2">
    <source>
        <dbReference type="EMBL" id="TSD14707.1"/>
    </source>
</evidence>
<dbReference type="Gene3D" id="3.40.720.10">
    <property type="entry name" value="Alkaline Phosphatase, subunit A"/>
    <property type="match status" value="2"/>
</dbReference>
<dbReference type="InterPro" id="IPR017850">
    <property type="entry name" value="Alkaline_phosphatase_core_sf"/>
</dbReference>
<dbReference type="InParanoid" id="A0A554NBD6"/>
<evidence type="ECO:0000313" key="3">
    <source>
        <dbReference type="Proteomes" id="UP000319894"/>
    </source>
</evidence>
<keyword evidence="3" id="KW-1185">Reference proteome</keyword>
<proteinExistence type="predicted"/>
<dbReference type="RefSeq" id="WP_144261427.1">
    <property type="nucleotide sequence ID" value="NZ_QMDX01000003.1"/>
</dbReference>
<gene>
    <name evidence="2" type="ORF">DP107_06940</name>
</gene>
<protein>
    <recommendedName>
        <fullName evidence="4">Sulfatase</fullName>
    </recommendedName>
</protein>
<sequence>MSILDLPDDVVDTTDRVAVVVVDALRFDESDPFREIYPDGRWFRSVAPSTTTPQSVTSIFTGDRPETHGVDGTGMSASSRTLLSATDSVSLSHGTALRIGGRILTALLSNEQATLGFHNLILELRRPGARVESDGEDWMPSTELDPQADADPAVVGDHDLAFVHDMIVHNCAPMVSAPADWLPSWDPNDEPRADYRTAVRLSRSAHRIFLDRLRDIGVFEDTLFIVVADHGESLTTPHDGPPGHDGTVPADSVARVPVELCHTAVDGTRVDTDMNPRLLDVTPTILGIMKHAGLQLSIFFSCLILPLSHYRLSSFVHRVGLTDVVGVPVYRLDNQPQFIRG</sequence>
<accession>A0A554NBD6</accession>
<name>A0A554NBD6_9EURY</name>
<evidence type="ECO:0000256" key="1">
    <source>
        <dbReference type="SAM" id="MobiDB-lite"/>
    </source>
</evidence>
<feature type="region of interest" description="Disordered" evidence="1">
    <location>
        <begin position="53"/>
        <end position="76"/>
    </location>
</feature>